<sequence length="261" mass="27223">MNLDLDPDDEPRLRAALARAVDGYVPPPAPVDRVLAAGRARKARRRRAAVLAAAACVLAVAGLTVPLAGRGGDGPARPLPSPAVPTPEHVRPPAERPVTVSAGHGALDGTTWSVTVEYYPQLPPSAAADFLSGASAAAGTSLICRRMFIGHVQIDHQAGLWAGCTEVDGARDPRDGGDEGLWGLHDKGTSGTRLFVADPGPGIASGTVTLDDGTALTGQTVTAPGTTYRCWVVAIPDGRTIVSVDQYDARHHLVSRETEWR</sequence>
<dbReference type="RefSeq" id="WP_205364313.1">
    <property type="nucleotide sequence ID" value="NZ_JADKYB010000036.1"/>
</dbReference>
<keyword evidence="4" id="KW-1185">Reference proteome</keyword>
<comment type="caution">
    <text evidence="3">The sequence shown here is derived from an EMBL/GenBank/DDBJ whole genome shotgun (WGS) entry which is preliminary data.</text>
</comment>
<evidence type="ECO:0000256" key="2">
    <source>
        <dbReference type="SAM" id="Phobius"/>
    </source>
</evidence>
<evidence type="ECO:0000313" key="4">
    <source>
        <dbReference type="Proteomes" id="UP000749040"/>
    </source>
</evidence>
<keyword evidence="2" id="KW-0812">Transmembrane</keyword>
<feature type="transmembrane region" description="Helical" evidence="2">
    <location>
        <begin position="48"/>
        <end position="69"/>
    </location>
</feature>
<keyword evidence="2" id="KW-0472">Membrane</keyword>
<dbReference type="EMBL" id="JADKYB010000036">
    <property type="protein sequence ID" value="MBM9510382.1"/>
    <property type="molecule type" value="Genomic_DNA"/>
</dbReference>
<protein>
    <submittedName>
        <fullName evidence="3">Uncharacterized protein</fullName>
    </submittedName>
</protein>
<evidence type="ECO:0000313" key="3">
    <source>
        <dbReference type="EMBL" id="MBM9510382.1"/>
    </source>
</evidence>
<organism evidence="3 4">
    <name type="scientific">Actinacidiphila acididurans</name>
    <dbReference type="NCBI Taxonomy" id="2784346"/>
    <lineage>
        <taxon>Bacteria</taxon>
        <taxon>Bacillati</taxon>
        <taxon>Actinomycetota</taxon>
        <taxon>Actinomycetes</taxon>
        <taxon>Kitasatosporales</taxon>
        <taxon>Streptomycetaceae</taxon>
        <taxon>Actinacidiphila</taxon>
    </lineage>
</organism>
<reference evidence="3 4" key="1">
    <citation type="submission" date="2021-01" db="EMBL/GenBank/DDBJ databases">
        <title>Streptomyces acididurans sp. nov., isolated from a peat swamp forest soil.</title>
        <authorList>
            <person name="Chantavorakit T."/>
            <person name="Duangmal K."/>
        </authorList>
    </citation>
    <scope>NUCLEOTIDE SEQUENCE [LARGE SCALE GENOMIC DNA]</scope>
    <source>
        <strain evidence="3 4">KK5PA1</strain>
    </source>
</reference>
<evidence type="ECO:0000256" key="1">
    <source>
        <dbReference type="SAM" id="MobiDB-lite"/>
    </source>
</evidence>
<feature type="region of interest" description="Disordered" evidence="1">
    <location>
        <begin position="72"/>
        <end position="104"/>
    </location>
</feature>
<gene>
    <name evidence="3" type="ORF">ITX44_38650</name>
</gene>
<accession>A0ABS2U5T4</accession>
<dbReference type="Proteomes" id="UP000749040">
    <property type="component" value="Unassembled WGS sequence"/>
</dbReference>
<proteinExistence type="predicted"/>
<keyword evidence="2" id="KW-1133">Transmembrane helix</keyword>
<name>A0ABS2U5T4_9ACTN</name>